<evidence type="ECO:0000259" key="1">
    <source>
        <dbReference type="Pfam" id="PF01266"/>
    </source>
</evidence>
<dbReference type="PANTHER" id="PTHR13847">
    <property type="entry name" value="SARCOSINE DEHYDROGENASE-RELATED"/>
    <property type="match status" value="1"/>
</dbReference>
<dbReference type="Gene3D" id="3.30.9.10">
    <property type="entry name" value="D-Amino Acid Oxidase, subunit A, domain 2"/>
    <property type="match status" value="1"/>
</dbReference>
<dbReference type="SUPFAM" id="SSF51905">
    <property type="entry name" value="FAD/NAD(P)-binding domain"/>
    <property type="match status" value="1"/>
</dbReference>
<dbReference type="Gene3D" id="3.50.50.60">
    <property type="entry name" value="FAD/NAD(P)-binding domain"/>
    <property type="match status" value="1"/>
</dbReference>
<dbReference type="InterPro" id="IPR006076">
    <property type="entry name" value="FAD-dep_OxRdtase"/>
</dbReference>
<reference evidence="2" key="1">
    <citation type="submission" date="2018-05" db="EMBL/GenBank/DDBJ databases">
        <authorList>
            <person name="Lanie J.A."/>
            <person name="Ng W.-L."/>
            <person name="Kazmierczak K.M."/>
            <person name="Andrzejewski T.M."/>
            <person name="Davidsen T.M."/>
            <person name="Wayne K.J."/>
            <person name="Tettelin H."/>
            <person name="Glass J.I."/>
            <person name="Rusch D."/>
            <person name="Podicherti R."/>
            <person name="Tsui H.-C.T."/>
            <person name="Winkler M.E."/>
        </authorList>
    </citation>
    <scope>NUCLEOTIDE SEQUENCE</scope>
</reference>
<dbReference type="EMBL" id="UINC01135728">
    <property type="protein sequence ID" value="SVD20050.1"/>
    <property type="molecule type" value="Genomic_DNA"/>
</dbReference>
<gene>
    <name evidence="2" type="ORF">METZ01_LOCUS372904</name>
</gene>
<dbReference type="InterPro" id="IPR036188">
    <property type="entry name" value="FAD/NAD-bd_sf"/>
</dbReference>
<feature type="non-terminal residue" evidence="2">
    <location>
        <position position="1"/>
    </location>
</feature>
<name>A0A382TD46_9ZZZZ</name>
<sequence>NIEYDKSGGLEICLGEEDYNNRVNFINETRKASRTGTYDCDMLQVNELQKMLPKIKLGKEVCGGSYCPHDGYVNPLNLVKALHKGFQLNGGIFKYGQFVDKIEFSSQIFSIYTEDFYFNSEKLVIASGLITKKLSEMVGLNVPVGPERGQILITERTKRILPLPAGRIRQNFDGSFLIGGSNEDVGYNLDTTVEVMQQMADRAIKIFPILKDLRLIRSWAALRVLSPDLHPVYIESEKCPGAFAVTSHSGVSLASLHSSYLGEWILQGHHKDKLEVFHPSRFDVP</sequence>
<dbReference type="GO" id="GO:0005737">
    <property type="term" value="C:cytoplasm"/>
    <property type="evidence" value="ECO:0007669"/>
    <property type="project" value="TreeGrafter"/>
</dbReference>
<organism evidence="2">
    <name type="scientific">marine metagenome</name>
    <dbReference type="NCBI Taxonomy" id="408172"/>
    <lineage>
        <taxon>unclassified sequences</taxon>
        <taxon>metagenomes</taxon>
        <taxon>ecological metagenomes</taxon>
    </lineage>
</organism>
<protein>
    <recommendedName>
        <fullName evidence="1">FAD dependent oxidoreductase domain-containing protein</fullName>
    </recommendedName>
</protein>
<proteinExistence type="predicted"/>
<evidence type="ECO:0000313" key="2">
    <source>
        <dbReference type="EMBL" id="SVD20050.1"/>
    </source>
</evidence>
<dbReference type="AlphaFoldDB" id="A0A382TD46"/>
<accession>A0A382TD46</accession>
<dbReference type="Pfam" id="PF01266">
    <property type="entry name" value="DAO"/>
    <property type="match status" value="1"/>
</dbReference>
<feature type="domain" description="FAD dependent oxidoreductase" evidence="1">
    <location>
        <begin position="2"/>
        <end position="258"/>
    </location>
</feature>
<dbReference type="SUPFAM" id="SSF54373">
    <property type="entry name" value="FAD-linked reductases, C-terminal domain"/>
    <property type="match status" value="1"/>
</dbReference>